<accession>O54165</accession>
<reference evidence="1 2" key="1">
    <citation type="journal article" date="1996" name="Mol. Microbiol.">
        <title>A set of ordered cosmids and a detailed genetic and physical map for the 8 Mb Streptomyces coelicolor A3(2) chromosome.</title>
        <authorList>
            <person name="Redenbach M."/>
            <person name="Kieser H.M."/>
            <person name="Denapaite D."/>
            <person name="Eichner A."/>
            <person name="Cullum J."/>
            <person name="Kinashi H."/>
            <person name="Hopwood D.A."/>
        </authorList>
    </citation>
    <scope>NUCLEOTIDE SEQUENCE [LARGE SCALE GENOMIC DNA]</scope>
    <source>
        <strain evidence="2">ATCC BAA-471 / A3(2) / M145</strain>
    </source>
</reference>
<proteinExistence type="predicted"/>
<gene>
    <name evidence="1" type="ordered locus">SCO5936</name>
    <name evidence="1" type="ORF">SC7H1.06</name>
</gene>
<evidence type="ECO:0000313" key="2">
    <source>
        <dbReference type="Proteomes" id="UP000001973"/>
    </source>
</evidence>
<evidence type="ECO:0000313" key="1">
    <source>
        <dbReference type="EMBL" id="CAA16193.1"/>
    </source>
</evidence>
<dbReference type="AlphaFoldDB" id="O54165"/>
<dbReference type="EMBL" id="AL939125">
    <property type="protein sequence ID" value="CAA16193.1"/>
    <property type="molecule type" value="Genomic_DNA"/>
</dbReference>
<protein>
    <submittedName>
        <fullName evidence="1">Uncharacterized protein</fullName>
    </submittedName>
</protein>
<keyword evidence="2" id="KW-1185">Reference proteome</keyword>
<sequence>MMLEGSAPEPAWAAVRRARRARVPDTEEQHAWTLEFFRRISPRGQDGSPTARR</sequence>
<dbReference type="KEGG" id="sco:SCO5936"/>
<dbReference type="Proteomes" id="UP000001973">
    <property type="component" value="Chromosome"/>
</dbReference>
<dbReference type="HOGENOM" id="CLU_3066536_0_0_11"/>
<organism evidence="1 2">
    <name type="scientific">Streptomyces coelicolor (strain ATCC BAA-471 / A3(2) / M145)</name>
    <dbReference type="NCBI Taxonomy" id="100226"/>
    <lineage>
        <taxon>Bacteria</taxon>
        <taxon>Bacillati</taxon>
        <taxon>Actinomycetota</taxon>
        <taxon>Actinomycetes</taxon>
        <taxon>Kitasatosporales</taxon>
        <taxon>Streptomycetaceae</taxon>
        <taxon>Streptomyces</taxon>
        <taxon>Streptomyces albidoflavus group</taxon>
    </lineage>
</organism>
<name>O54165_STRCO</name>
<dbReference type="InParanoid" id="O54165"/>
<dbReference type="STRING" id="100226.gene:17763596"/>
<reference evidence="1 2" key="2">
    <citation type="journal article" date="2002" name="Nature">
        <title>Complete genome sequence of the model actinomycete Streptomyces coelicolor A3(2).</title>
        <authorList>
            <person name="Bentley S.D."/>
            <person name="Chater K.F."/>
            <person name="Cerdeno-Tarraga A.M."/>
            <person name="Challis G.L."/>
            <person name="Thomson N.R."/>
            <person name="James K.D."/>
            <person name="Harris D.E."/>
            <person name="Quail M.A."/>
            <person name="Kieser H."/>
            <person name="Harper D."/>
            <person name="Bateman A."/>
            <person name="Brown S."/>
            <person name="Chandra G."/>
            <person name="Chen C.W."/>
            <person name="Collins M."/>
            <person name="Cronin A."/>
            <person name="Fraser A."/>
            <person name="Goble A."/>
            <person name="Hidalgo J."/>
            <person name="Hornsby T."/>
            <person name="Howarth S."/>
            <person name="Huang C.H."/>
            <person name="Kieser T."/>
            <person name="Larke L."/>
            <person name="Murphy L."/>
            <person name="Oliver K."/>
            <person name="O'Neil S."/>
            <person name="Rabbinowitsch E."/>
            <person name="Rajandream M.A."/>
            <person name="Rutherford K."/>
            <person name="Rutter S."/>
            <person name="Seeger K."/>
            <person name="Saunders D."/>
            <person name="Sharp S."/>
            <person name="Squares R."/>
            <person name="Squares S."/>
            <person name="Taylor K."/>
            <person name="Warren T."/>
            <person name="Wietzorrek A."/>
            <person name="Woodward J."/>
            <person name="Barrell B.G."/>
            <person name="Parkhill J."/>
            <person name="Hopwood D.A."/>
        </authorList>
    </citation>
    <scope>NUCLEOTIDE SEQUENCE [LARGE SCALE GENOMIC DNA]</scope>
    <source>
        <strain evidence="2">ATCC BAA-471 / A3(2) / M145</strain>
    </source>
</reference>
<dbReference type="PIR" id="T35701">
    <property type="entry name" value="T35701"/>
</dbReference>
<dbReference type="PaxDb" id="100226-SCO5936"/>
<dbReference type="EMBL" id="AL645882">
    <property type="protein sequence ID" value="CAA16193.1"/>
    <property type="molecule type" value="Genomic_DNA"/>
</dbReference>